<gene>
    <name evidence="5" type="ORF">PCL_06762</name>
</gene>
<dbReference type="Gene3D" id="3.40.1050.10">
    <property type="entry name" value="Carbonic anhydrase"/>
    <property type="match status" value="1"/>
</dbReference>
<proteinExistence type="inferred from homology"/>
<dbReference type="InterPro" id="IPR036874">
    <property type="entry name" value="Carbonic_anhydrase_sf"/>
</dbReference>
<dbReference type="AlphaFoldDB" id="A0A2U3DU64"/>
<dbReference type="InterPro" id="IPR001765">
    <property type="entry name" value="Carbonic_anhydrase"/>
</dbReference>
<evidence type="ECO:0000256" key="3">
    <source>
        <dbReference type="ARBA" id="ARBA00022833"/>
    </source>
</evidence>
<comment type="cofactor">
    <cofactor evidence="4">
        <name>Zn(2+)</name>
        <dbReference type="ChEBI" id="CHEBI:29105"/>
    </cofactor>
    <text evidence="4">Binds 1 zinc ion per subunit.</text>
</comment>
<keyword evidence="2 4" id="KW-0479">Metal-binding</keyword>
<dbReference type="SUPFAM" id="SSF53056">
    <property type="entry name" value="beta-carbonic anhydrase, cab"/>
    <property type="match status" value="1"/>
</dbReference>
<evidence type="ECO:0000313" key="6">
    <source>
        <dbReference type="Proteomes" id="UP000245956"/>
    </source>
</evidence>
<evidence type="ECO:0000256" key="1">
    <source>
        <dbReference type="ARBA" id="ARBA00006217"/>
    </source>
</evidence>
<dbReference type="SMART" id="SM00947">
    <property type="entry name" value="Pro_CA"/>
    <property type="match status" value="1"/>
</dbReference>
<keyword evidence="3 4" id="KW-0862">Zinc</keyword>
<evidence type="ECO:0000313" key="5">
    <source>
        <dbReference type="EMBL" id="PWI65791.1"/>
    </source>
</evidence>
<evidence type="ECO:0008006" key="7">
    <source>
        <dbReference type="Google" id="ProtNLM"/>
    </source>
</evidence>
<dbReference type="Proteomes" id="UP000245956">
    <property type="component" value="Unassembled WGS sequence"/>
</dbReference>
<organism evidence="5 6">
    <name type="scientific">Purpureocillium lilacinum</name>
    <name type="common">Paecilomyces lilacinus</name>
    <dbReference type="NCBI Taxonomy" id="33203"/>
    <lineage>
        <taxon>Eukaryota</taxon>
        <taxon>Fungi</taxon>
        <taxon>Dikarya</taxon>
        <taxon>Ascomycota</taxon>
        <taxon>Pezizomycotina</taxon>
        <taxon>Sordariomycetes</taxon>
        <taxon>Hypocreomycetidae</taxon>
        <taxon>Hypocreales</taxon>
        <taxon>Ophiocordycipitaceae</taxon>
        <taxon>Purpureocillium</taxon>
    </lineage>
</organism>
<feature type="binding site" evidence="4">
    <location>
        <position position="250"/>
    </location>
    <ligand>
        <name>Zn(2+)</name>
        <dbReference type="ChEBI" id="CHEBI:29105"/>
    </ligand>
</feature>
<dbReference type="PANTHER" id="PTHR43175">
    <property type="entry name" value="CARBONIC ANHYDRASE"/>
    <property type="match status" value="1"/>
</dbReference>
<feature type="binding site" evidence="4">
    <location>
        <position position="252"/>
    </location>
    <ligand>
        <name>Zn(2+)</name>
        <dbReference type="ChEBI" id="CHEBI:29105"/>
    </ligand>
</feature>
<evidence type="ECO:0000256" key="4">
    <source>
        <dbReference type="PIRSR" id="PIRSR601765-1"/>
    </source>
</evidence>
<accession>A0A2U3DU64</accession>
<reference evidence="5 6" key="1">
    <citation type="journal article" date="2016" name="Front. Microbiol.">
        <title>Genome and transcriptome sequences reveal the specific parasitism of the nematophagous Purpureocillium lilacinum 36-1.</title>
        <authorList>
            <person name="Xie J."/>
            <person name="Li S."/>
            <person name="Mo C."/>
            <person name="Xiao X."/>
            <person name="Peng D."/>
            <person name="Wang G."/>
            <person name="Xiao Y."/>
        </authorList>
    </citation>
    <scope>NUCLEOTIDE SEQUENCE [LARGE SCALE GENOMIC DNA]</scope>
    <source>
        <strain evidence="5 6">36-1</strain>
    </source>
</reference>
<feature type="binding site" evidence="4">
    <location>
        <position position="302"/>
    </location>
    <ligand>
        <name>Zn(2+)</name>
        <dbReference type="ChEBI" id="CHEBI:29105"/>
    </ligand>
</feature>
<dbReference type="CDD" id="cd03379">
    <property type="entry name" value="beta_CA_cladeD"/>
    <property type="match status" value="1"/>
</dbReference>
<feature type="binding site" evidence="4">
    <location>
        <position position="308"/>
    </location>
    <ligand>
        <name>Zn(2+)</name>
        <dbReference type="ChEBI" id="CHEBI:29105"/>
    </ligand>
</feature>
<dbReference type="GO" id="GO:0008270">
    <property type="term" value="F:zinc ion binding"/>
    <property type="evidence" value="ECO:0007669"/>
    <property type="project" value="InterPro"/>
</dbReference>
<protein>
    <recommendedName>
        <fullName evidence="7">Carbonic anhydrase</fullName>
    </recommendedName>
</protein>
<dbReference type="Pfam" id="PF00484">
    <property type="entry name" value="Pro_CA"/>
    <property type="match status" value="1"/>
</dbReference>
<name>A0A2U3DU64_PURLI</name>
<dbReference type="EMBL" id="LCWV01000030">
    <property type="protein sequence ID" value="PWI65791.1"/>
    <property type="molecule type" value="Genomic_DNA"/>
</dbReference>
<dbReference type="PANTHER" id="PTHR43175:SF3">
    <property type="entry name" value="CARBON DISULFIDE HYDROLASE"/>
    <property type="match status" value="1"/>
</dbReference>
<comment type="caution">
    <text evidence="5">The sequence shown here is derived from an EMBL/GenBank/DDBJ whole genome shotgun (WGS) entry which is preliminary data.</text>
</comment>
<dbReference type="GO" id="GO:0004089">
    <property type="term" value="F:carbonate dehydratase activity"/>
    <property type="evidence" value="ECO:0007669"/>
    <property type="project" value="InterPro"/>
</dbReference>
<sequence length="378" mass="41446">MKLPIAGKPSGLVRLLARARLDSYHVEDQTRAKQHGRMVVVAEQFESTPARFTAAATPTIPRSSRMRMALRPARLGIAVLFSSVNELAETGWGLAGARETRLNWAAAHPWVLQQPQGPNCRFPVVLLRHMQAMMYLFVGTDSVLDNRGNLGLWSDVSKIRLYQRAGTKSDAAEARDNYGMIGNTRRLDWSLTPLRMGNGSGRTNGTAVARPPAEMSVAAEFEAANQKYAASFAKGGLPLPPGRKVAVVACMDARLDPAKILGLEEGDAHVIRNAGGRTIEALRSIIISQQLLGTREIAIVHHRLKTDCGMLTFSDEDLRSKVRSELAENVDHFAFLPFSDLKASVQDDIQILKKSPLVLDVPITGYIYDVKTGKIDKV</sequence>
<evidence type="ECO:0000256" key="2">
    <source>
        <dbReference type="ARBA" id="ARBA00022723"/>
    </source>
</evidence>
<comment type="similarity">
    <text evidence="1">Belongs to the beta-class carbonic anhydrase family.</text>
</comment>